<proteinExistence type="inferred from homology"/>
<protein>
    <submittedName>
        <fullName evidence="3">SDR family NAD(P)-dependent oxidoreductase</fullName>
    </submittedName>
</protein>
<organism evidence="3 4">
    <name type="scientific">Streptomyces carpinensis</name>
    <dbReference type="NCBI Taxonomy" id="66369"/>
    <lineage>
        <taxon>Bacteria</taxon>
        <taxon>Bacillati</taxon>
        <taxon>Actinomycetota</taxon>
        <taxon>Actinomycetes</taxon>
        <taxon>Kitasatosporales</taxon>
        <taxon>Streptomycetaceae</taxon>
        <taxon>Streptomyces</taxon>
    </lineage>
</organism>
<gene>
    <name evidence="3" type="ORF">ABT317_26295</name>
</gene>
<dbReference type="Gene3D" id="3.40.50.720">
    <property type="entry name" value="NAD(P)-binding Rossmann-like Domain"/>
    <property type="match status" value="1"/>
</dbReference>
<comment type="similarity">
    <text evidence="1">Belongs to the short-chain dehydrogenases/reductases (SDR) family.</text>
</comment>
<dbReference type="InterPro" id="IPR002347">
    <property type="entry name" value="SDR_fam"/>
</dbReference>
<dbReference type="RefSeq" id="WP_341868725.1">
    <property type="nucleotide sequence ID" value="NZ_MUBM01000381.1"/>
</dbReference>
<evidence type="ECO:0000313" key="3">
    <source>
        <dbReference type="EMBL" id="MER6980386.1"/>
    </source>
</evidence>
<accession>A0ABV1W971</accession>
<reference evidence="3 4" key="1">
    <citation type="submission" date="2024-06" db="EMBL/GenBank/DDBJ databases">
        <title>The Natural Products Discovery Center: Release of the First 8490 Sequenced Strains for Exploring Actinobacteria Biosynthetic Diversity.</title>
        <authorList>
            <person name="Kalkreuter E."/>
            <person name="Kautsar S.A."/>
            <person name="Yang D."/>
            <person name="Bader C.D."/>
            <person name="Teijaro C.N."/>
            <person name="Fluegel L."/>
            <person name="Davis C.M."/>
            <person name="Simpson J.R."/>
            <person name="Lauterbach L."/>
            <person name="Steele A.D."/>
            <person name="Gui C."/>
            <person name="Meng S."/>
            <person name="Li G."/>
            <person name="Viehrig K."/>
            <person name="Ye F."/>
            <person name="Su P."/>
            <person name="Kiefer A.F."/>
            <person name="Nichols A."/>
            <person name="Cepeda A.J."/>
            <person name="Yan W."/>
            <person name="Fan B."/>
            <person name="Jiang Y."/>
            <person name="Adhikari A."/>
            <person name="Zheng C.-J."/>
            <person name="Schuster L."/>
            <person name="Cowan T.M."/>
            <person name="Smanski M.J."/>
            <person name="Chevrette M.G."/>
            <person name="De Carvalho L.P.S."/>
            <person name="Shen B."/>
        </authorList>
    </citation>
    <scope>NUCLEOTIDE SEQUENCE [LARGE SCALE GENOMIC DNA]</scope>
    <source>
        <strain evidence="3 4">NPDC000634</strain>
    </source>
</reference>
<dbReference type="InterPro" id="IPR036291">
    <property type="entry name" value="NAD(P)-bd_dom_sf"/>
</dbReference>
<keyword evidence="2" id="KW-0560">Oxidoreductase</keyword>
<dbReference type="PANTHER" id="PTHR43669:SF3">
    <property type="entry name" value="ALCOHOL DEHYDROGENASE, PUTATIVE (AFU_ORTHOLOGUE AFUA_3G03445)-RELATED"/>
    <property type="match status" value="1"/>
</dbReference>
<evidence type="ECO:0000313" key="4">
    <source>
        <dbReference type="Proteomes" id="UP001458415"/>
    </source>
</evidence>
<dbReference type="SUPFAM" id="SSF51735">
    <property type="entry name" value="NAD(P)-binding Rossmann-fold domains"/>
    <property type="match status" value="1"/>
</dbReference>
<dbReference type="EMBL" id="JBEPCU010000541">
    <property type="protein sequence ID" value="MER6980386.1"/>
    <property type="molecule type" value="Genomic_DNA"/>
</dbReference>
<evidence type="ECO:0000256" key="2">
    <source>
        <dbReference type="ARBA" id="ARBA00023002"/>
    </source>
</evidence>
<comment type="caution">
    <text evidence="3">The sequence shown here is derived from an EMBL/GenBank/DDBJ whole genome shotgun (WGS) entry which is preliminary data.</text>
</comment>
<dbReference type="Pfam" id="PF00106">
    <property type="entry name" value="adh_short"/>
    <property type="match status" value="1"/>
</dbReference>
<dbReference type="Proteomes" id="UP001458415">
    <property type="component" value="Unassembled WGS sequence"/>
</dbReference>
<keyword evidence="4" id="KW-1185">Reference proteome</keyword>
<sequence length="79" mass="8314">MQRGCTVVVTGGGTGIGRAVAERFARQGDRVTVLGRRAEVLHDAGREIEGAHPVRAVAVDLSVPEDVERALEGLPVDVL</sequence>
<dbReference type="PANTHER" id="PTHR43669">
    <property type="entry name" value="5-KETO-D-GLUCONATE 5-REDUCTASE"/>
    <property type="match status" value="1"/>
</dbReference>
<evidence type="ECO:0000256" key="1">
    <source>
        <dbReference type="ARBA" id="ARBA00006484"/>
    </source>
</evidence>
<name>A0ABV1W971_9ACTN</name>